<proteinExistence type="predicted"/>
<evidence type="ECO:0000313" key="2">
    <source>
        <dbReference type="EMBL" id="UYQ93193.1"/>
    </source>
</evidence>
<accession>A0ABY6J0W7</accession>
<sequence length="298" mass="31706">MMKHYFNTNKVLALGVLAVTSVSIFFACKKDDKVADNKEETKTLAAAEVNAAVGALYEDAFNVTVNASASEDNLNKNQGRIAAGGQYKTGTICPGMGISVSPIEFGIWPKTVTIDFGTGCTVGQRTRKGKIVIEISKILFTSGAIAKLTFENYSVNGIKVEGTQLITNTSSNMGFSFTYTVTGGKATYPDNSVYTYVTNRTIAQTEGSETLLDLGDDAYGLSGTATVSYTDSTNAVTTANFNTKATLIKKADCPYVAEGILEIALNNIKGTIDYGKKETCDNKATLTVGDKSKEITLP</sequence>
<feature type="signal peptide" evidence="1">
    <location>
        <begin position="1"/>
        <end position="27"/>
    </location>
</feature>
<reference evidence="2" key="1">
    <citation type="submission" date="2022-10" db="EMBL/GenBank/DDBJ databases">
        <title>Chitinophaga sp. nov., isolated from soil.</title>
        <authorList>
            <person name="Jeon C.O."/>
        </authorList>
    </citation>
    <scope>NUCLEOTIDE SEQUENCE</scope>
    <source>
        <strain evidence="2">R8</strain>
    </source>
</reference>
<organism evidence="2 3">
    <name type="scientific">Chitinophaga horti</name>
    <dbReference type="NCBI Taxonomy" id="2920382"/>
    <lineage>
        <taxon>Bacteria</taxon>
        <taxon>Pseudomonadati</taxon>
        <taxon>Bacteroidota</taxon>
        <taxon>Chitinophagia</taxon>
        <taxon>Chitinophagales</taxon>
        <taxon>Chitinophagaceae</taxon>
        <taxon>Chitinophaga</taxon>
    </lineage>
</organism>
<name>A0ABY6J0W7_9BACT</name>
<protein>
    <recommendedName>
        <fullName evidence="4">Lipoprotein</fullName>
    </recommendedName>
</protein>
<evidence type="ECO:0008006" key="4">
    <source>
        <dbReference type="Google" id="ProtNLM"/>
    </source>
</evidence>
<evidence type="ECO:0000256" key="1">
    <source>
        <dbReference type="SAM" id="SignalP"/>
    </source>
</evidence>
<dbReference type="RefSeq" id="WP_264281312.1">
    <property type="nucleotide sequence ID" value="NZ_CP107006.1"/>
</dbReference>
<dbReference type="EMBL" id="CP107006">
    <property type="protein sequence ID" value="UYQ93193.1"/>
    <property type="molecule type" value="Genomic_DNA"/>
</dbReference>
<keyword evidence="1" id="KW-0732">Signal</keyword>
<gene>
    <name evidence="2" type="ORF">MKQ68_24225</name>
</gene>
<evidence type="ECO:0000313" key="3">
    <source>
        <dbReference type="Proteomes" id="UP001162741"/>
    </source>
</evidence>
<keyword evidence="3" id="KW-1185">Reference proteome</keyword>
<feature type="chain" id="PRO_5045779441" description="Lipoprotein" evidence="1">
    <location>
        <begin position="28"/>
        <end position="298"/>
    </location>
</feature>
<dbReference type="Proteomes" id="UP001162741">
    <property type="component" value="Chromosome"/>
</dbReference>
<dbReference type="PROSITE" id="PS51257">
    <property type="entry name" value="PROKAR_LIPOPROTEIN"/>
    <property type="match status" value="1"/>
</dbReference>